<proteinExistence type="predicted"/>
<protein>
    <submittedName>
        <fullName evidence="2">DUF1156 domain-containing protein</fullName>
    </submittedName>
</protein>
<dbReference type="Pfam" id="PF06634">
    <property type="entry name" value="DUF1156"/>
    <property type="match status" value="1"/>
</dbReference>
<reference evidence="2 3" key="1">
    <citation type="journal article" date="2023" name="Microb. Genom.">
        <title>Mesoterricola silvestris gen. nov., sp. nov., Mesoterricola sediminis sp. nov., Geothrix oryzae sp. nov., Geothrix edaphica sp. nov., Geothrix rubra sp. nov., and Geothrix limicola sp. nov., six novel members of Acidobacteriota isolated from soils.</title>
        <authorList>
            <person name="Weisberg A.J."/>
            <person name="Pearce E."/>
            <person name="Kramer C.G."/>
            <person name="Chang J.H."/>
            <person name="Clarke C.R."/>
        </authorList>
    </citation>
    <scope>NUCLEOTIDE SEQUENCE [LARGE SCALE GENOMIC DNA]</scope>
    <source>
        <strain evidence="2 3">NE20-4-1</strain>
    </source>
</reference>
<keyword evidence="3" id="KW-1185">Reference proteome</keyword>
<comment type="caution">
    <text evidence="2">The sequence shown here is derived from an EMBL/GenBank/DDBJ whole genome shotgun (WGS) entry which is preliminary data.</text>
</comment>
<dbReference type="InterPro" id="IPR009537">
    <property type="entry name" value="DUF1156"/>
</dbReference>
<dbReference type="InterPro" id="IPR002052">
    <property type="entry name" value="DNA_methylase_N6_adenine_CS"/>
</dbReference>
<feature type="domain" description="DUF1156" evidence="1">
    <location>
        <begin position="9"/>
        <end position="67"/>
    </location>
</feature>
<evidence type="ECO:0000259" key="1">
    <source>
        <dbReference type="Pfam" id="PF06634"/>
    </source>
</evidence>
<dbReference type="PROSITE" id="PS00092">
    <property type="entry name" value="N6_MTASE"/>
    <property type="match status" value="1"/>
</dbReference>
<dbReference type="SUPFAM" id="SSF53335">
    <property type="entry name" value="S-adenosyl-L-methionine-dependent methyltransferases"/>
    <property type="match status" value="1"/>
</dbReference>
<dbReference type="InterPro" id="IPR029063">
    <property type="entry name" value="SAM-dependent_MTases_sf"/>
</dbReference>
<sequence length="983" mass="108350">MSRSLIEQWLPAAAIGAESLRERGSAKAYPPINFLHVWWARRPLVASRAAVVSSLLPAWPSDEEAMGNPEAARIQKGLQEEFPGGEQSYQDWYVKSLGILGDSVAARKAIKAANEAGLKLAGNGYGYPRAFTVNPQEDTIARIQRLANLRVPGSMAGREVPKVLDPFSGGGSIPFEAARYGCDTVANELNPVAAAILQGTLVLPATLGPQFGNVISAWGAEWSERLRKRLAVYFPQERNETIVAYIWAHTVPCPTTGRPTPLMPDFWLERGNSARDSAIALEVDKESGVFETRIVRGAAAKEWGIKSTYKGGAATSIWTEEAFSGEHIREMARSDRMGQVLLAVAVARAGSRGRFFRPPTAADISAVAEAERALVQKIPGWEIDDLIPSDEIDSLSNYDRGHRMYGIKRWADFFSPRQLLVGVTALEELQKITSEARDKIGEEKAGALSLYLAFALDKMIDYNSRQCSWDSSRTKIRSTFDKHNFNFKWSFAEFDGAYALAPWAVNNAVVNHEKISALISSGDVLMGEAQKSAVHVVRGSARSLPLADESVDAVVTDPPYYDNVMYAEISDFFYAWLKRSLRDTWPEFTDLARTDKESEAVANPALFKDVAMPTVRGRRKGGAAKTAADLADARYEELLRQSFLESYRVLKAEGVMTVMFTHKRIDAWDTLGSALLDAGFSIDASWPVHTESENSTHQAKKNAAQSTIFLACRKRTGNEPAYWSDIRRDVERAAEEAATRFAVQGMTGVDLTIATYGPVLSVLSDRWPVYTGELDDDGNPEILRPDAALDLAREKVASLKKRDLLGGRDIDFDRITDWYLLAWSDFAAAEFPYDEARKLSLATHLDLDDLAKRHKVVKASSGSVTLLTPTQRVTAGALDPEAAEYATWLDRLHALMSLYDSDGLGAAKAWLNRTGLADDSTLTEVVRAALHAIPRVKVKGAFARPEARILDSLRAALFDHLDLPVDEVEPVAQHEQQSFGFDV</sequence>
<evidence type="ECO:0000313" key="3">
    <source>
        <dbReference type="Proteomes" id="UP001282474"/>
    </source>
</evidence>
<dbReference type="RefSeq" id="WP_193382836.1">
    <property type="nucleotide sequence ID" value="NZ_JABXWF010000035.1"/>
</dbReference>
<gene>
    <name evidence="2" type="ORF">PV383_34585</name>
</gene>
<dbReference type="Gene3D" id="3.40.50.150">
    <property type="entry name" value="Vaccinia Virus protein VP39"/>
    <property type="match status" value="1"/>
</dbReference>
<accession>A0ABU4MZN0</accession>
<dbReference type="Proteomes" id="UP001282474">
    <property type="component" value="Unassembled WGS sequence"/>
</dbReference>
<organism evidence="2 3">
    <name type="scientific">Streptomyces caniscabiei</name>
    <dbReference type="NCBI Taxonomy" id="2746961"/>
    <lineage>
        <taxon>Bacteria</taxon>
        <taxon>Bacillati</taxon>
        <taxon>Actinomycetota</taxon>
        <taxon>Actinomycetes</taxon>
        <taxon>Kitasatosporales</taxon>
        <taxon>Streptomycetaceae</taxon>
        <taxon>Streptomyces</taxon>
    </lineage>
</organism>
<name>A0ABU4MZN0_9ACTN</name>
<evidence type="ECO:0000313" key="2">
    <source>
        <dbReference type="EMBL" id="MDX3042269.1"/>
    </source>
</evidence>
<dbReference type="EMBL" id="JARAWJ010000035">
    <property type="protein sequence ID" value="MDX3042269.1"/>
    <property type="molecule type" value="Genomic_DNA"/>
</dbReference>